<reference evidence="1" key="1">
    <citation type="journal article" date="2023" name="Plant J.">
        <title>Genome sequences and population genomics provide insights into the demographic history, inbreeding, and mutation load of two 'living fossil' tree species of Dipteronia.</title>
        <authorList>
            <person name="Feng Y."/>
            <person name="Comes H.P."/>
            <person name="Chen J."/>
            <person name="Zhu S."/>
            <person name="Lu R."/>
            <person name="Zhang X."/>
            <person name="Li P."/>
            <person name="Qiu J."/>
            <person name="Olsen K.M."/>
            <person name="Qiu Y."/>
        </authorList>
    </citation>
    <scope>NUCLEOTIDE SEQUENCE</scope>
    <source>
        <strain evidence="1">KIB01</strain>
    </source>
</reference>
<dbReference type="AlphaFoldDB" id="A0AAD9WV15"/>
<keyword evidence="2" id="KW-1185">Reference proteome</keyword>
<dbReference type="Proteomes" id="UP001280121">
    <property type="component" value="Unassembled WGS sequence"/>
</dbReference>
<sequence>MNGFFEAVMTKMEAPFEQLLDRFKPQDCSLDTIVFEVESCCYIPTPPKVSSNAQPESEPEVLDMEGGYQALGWCDLEAGMLNYEGDSEKDDDKDVEDGE</sequence>
<comment type="caution">
    <text evidence="1">The sequence shown here is derived from an EMBL/GenBank/DDBJ whole genome shotgun (WGS) entry which is preliminary data.</text>
</comment>
<evidence type="ECO:0000313" key="1">
    <source>
        <dbReference type="EMBL" id="KAK2643578.1"/>
    </source>
</evidence>
<accession>A0AAD9WV15</accession>
<protein>
    <submittedName>
        <fullName evidence="1">Uncharacterized protein</fullName>
    </submittedName>
</protein>
<gene>
    <name evidence="1" type="ORF">Ddye_025341</name>
</gene>
<organism evidence="1 2">
    <name type="scientific">Dipteronia dyeriana</name>
    <dbReference type="NCBI Taxonomy" id="168575"/>
    <lineage>
        <taxon>Eukaryota</taxon>
        <taxon>Viridiplantae</taxon>
        <taxon>Streptophyta</taxon>
        <taxon>Embryophyta</taxon>
        <taxon>Tracheophyta</taxon>
        <taxon>Spermatophyta</taxon>
        <taxon>Magnoliopsida</taxon>
        <taxon>eudicotyledons</taxon>
        <taxon>Gunneridae</taxon>
        <taxon>Pentapetalae</taxon>
        <taxon>rosids</taxon>
        <taxon>malvids</taxon>
        <taxon>Sapindales</taxon>
        <taxon>Sapindaceae</taxon>
        <taxon>Hippocastanoideae</taxon>
        <taxon>Acereae</taxon>
        <taxon>Dipteronia</taxon>
    </lineage>
</organism>
<dbReference type="EMBL" id="JANJYI010000007">
    <property type="protein sequence ID" value="KAK2643578.1"/>
    <property type="molecule type" value="Genomic_DNA"/>
</dbReference>
<evidence type="ECO:0000313" key="2">
    <source>
        <dbReference type="Proteomes" id="UP001280121"/>
    </source>
</evidence>
<name>A0AAD9WV15_9ROSI</name>
<proteinExistence type="predicted"/>